<organism evidence="5 6">
    <name type="scientific">Undibacterium danionis</name>
    <dbReference type="NCBI Taxonomy" id="1812100"/>
    <lineage>
        <taxon>Bacteria</taxon>
        <taxon>Pseudomonadati</taxon>
        <taxon>Pseudomonadota</taxon>
        <taxon>Betaproteobacteria</taxon>
        <taxon>Burkholderiales</taxon>
        <taxon>Oxalobacteraceae</taxon>
        <taxon>Undibacterium</taxon>
    </lineage>
</organism>
<dbReference type="PROSITE" id="PS50949">
    <property type="entry name" value="HTH_GNTR"/>
    <property type="match status" value="1"/>
</dbReference>
<keyword evidence="2" id="KW-0238">DNA-binding</keyword>
<dbReference type="Gene3D" id="1.10.10.10">
    <property type="entry name" value="Winged helix-like DNA-binding domain superfamily/Winged helix DNA-binding domain"/>
    <property type="match status" value="1"/>
</dbReference>
<dbReference type="RefSeq" id="WP_390211778.1">
    <property type="nucleotide sequence ID" value="NZ_JBHLXJ010000009.1"/>
</dbReference>
<evidence type="ECO:0000259" key="4">
    <source>
        <dbReference type="PROSITE" id="PS50949"/>
    </source>
</evidence>
<dbReference type="Pfam" id="PF00392">
    <property type="entry name" value="GntR"/>
    <property type="match status" value="1"/>
</dbReference>
<evidence type="ECO:0000256" key="3">
    <source>
        <dbReference type="ARBA" id="ARBA00023163"/>
    </source>
</evidence>
<dbReference type="InterPro" id="IPR000524">
    <property type="entry name" value="Tscrpt_reg_HTH_GntR"/>
</dbReference>
<dbReference type="InterPro" id="IPR036390">
    <property type="entry name" value="WH_DNA-bd_sf"/>
</dbReference>
<protein>
    <submittedName>
        <fullName evidence="5">GntR family transcriptional regulator</fullName>
    </submittedName>
</protein>
<dbReference type="SMART" id="SM00345">
    <property type="entry name" value="HTH_GNTR"/>
    <property type="match status" value="1"/>
</dbReference>
<evidence type="ECO:0000313" key="5">
    <source>
        <dbReference type="EMBL" id="MFC0349930.1"/>
    </source>
</evidence>
<dbReference type="PANTHER" id="PTHR38445">
    <property type="entry name" value="HTH-TYPE TRANSCRIPTIONAL REPRESSOR YTRA"/>
    <property type="match status" value="1"/>
</dbReference>
<reference evidence="5 6" key="1">
    <citation type="submission" date="2024-09" db="EMBL/GenBank/DDBJ databases">
        <authorList>
            <person name="Sun Q."/>
            <person name="Mori K."/>
        </authorList>
    </citation>
    <scope>NUCLEOTIDE SEQUENCE [LARGE SCALE GENOMIC DNA]</scope>
    <source>
        <strain evidence="5 6">CCM 8677</strain>
    </source>
</reference>
<name>A0ABV6IDM6_9BURK</name>
<dbReference type="InterPro" id="IPR036388">
    <property type="entry name" value="WH-like_DNA-bd_sf"/>
</dbReference>
<dbReference type="PANTHER" id="PTHR38445:SF7">
    <property type="entry name" value="GNTR-FAMILY TRANSCRIPTIONAL REGULATOR"/>
    <property type="match status" value="1"/>
</dbReference>
<keyword evidence="6" id="KW-1185">Reference proteome</keyword>
<dbReference type="Proteomes" id="UP001589844">
    <property type="component" value="Unassembled WGS sequence"/>
</dbReference>
<evidence type="ECO:0000256" key="2">
    <source>
        <dbReference type="ARBA" id="ARBA00023125"/>
    </source>
</evidence>
<dbReference type="CDD" id="cd07377">
    <property type="entry name" value="WHTH_GntR"/>
    <property type="match status" value="1"/>
</dbReference>
<dbReference type="EMBL" id="JBHLXJ010000009">
    <property type="protein sequence ID" value="MFC0349930.1"/>
    <property type="molecule type" value="Genomic_DNA"/>
</dbReference>
<comment type="caution">
    <text evidence="5">The sequence shown here is derived from an EMBL/GenBank/DDBJ whole genome shotgun (WGS) entry which is preliminary data.</text>
</comment>
<accession>A0ABV6IDM6</accession>
<evidence type="ECO:0000313" key="6">
    <source>
        <dbReference type="Proteomes" id="UP001589844"/>
    </source>
</evidence>
<keyword evidence="1" id="KW-0805">Transcription regulation</keyword>
<feature type="domain" description="HTH gntR-type" evidence="4">
    <location>
        <begin position="11"/>
        <end position="79"/>
    </location>
</feature>
<gene>
    <name evidence="5" type="ORF">ACFFJH_08930</name>
</gene>
<proteinExistence type="predicted"/>
<evidence type="ECO:0000256" key="1">
    <source>
        <dbReference type="ARBA" id="ARBA00023015"/>
    </source>
</evidence>
<sequence>MNYDIQPSSSTPIFRQIIDQVKRFIASGQLSSGDTLPSVRTVALHHAINPMTVSKAYNMLEIEGVLVRMRGVGMVVAERRNTAKDKTNLAMPAMLNAARVIQQLGMEKAQALKLFEQALKTIEIESKRDAKSNAD</sequence>
<dbReference type="SUPFAM" id="SSF46785">
    <property type="entry name" value="Winged helix' DNA-binding domain"/>
    <property type="match status" value="1"/>
</dbReference>
<keyword evidence="3" id="KW-0804">Transcription</keyword>